<keyword evidence="2" id="KW-0804">Transcription</keyword>
<gene>
    <name evidence="4" type="ORF">OLC1_LOCUS14843</name>
</gene>
<name>A0AAV1DI34_OLDCO</name>
<protein>
    <submittedName>
        <fullName evidence="4">OLC1v1005462C1</fullName>
    </submittedName>
</protein>
<keyword evidence="5" id="KW-1185">Reference proteome</keyword>
<evidence type="ECO:0000313" key="4">
    <source>
        <dbReference type="EMBL" id="CAI9106332.1"/>
    </source>
</evidence>
<dbReference type="EMBL" id="OX459122">
    <property type="protein sequence ID" value="CAI9106332.1"/>
    <property type="molecule type" value="Genomic_DNA"/>
</dbReference>
<proteinExistence type="predicted"/>
<evidence type="ECO:0000313" key="5">
    <source>
        <dbReference type="Proteomes" id="UP001161247"/>
    </source>
</evidence>
<accession>A0AAV1DI34</accession>
<feature type="compositionally biased region" description="Polar residues" evidence="3">
    <location>
        <begin position="51"/>
        <end position="65"/>
    </location>
</feature>
<feature type="region of interest" description="Disordered" evidence="3">
    <location>
        <begin position="1"/>
        <end position="65"/>
    </location>
</feature>
<feature type="compositionally biased region" description="Polar residues" evidence="3">
    <location>
        <begin position="26"/>
        <end position="40"/>
    </location>
</feature>
<sequence length="653" mass="72726">MDSQNFHEFSSLPGVAAPQQRPETFDATNPPNSPSDSGISVSELLVDDPLEQSSTPMPDGSRISNQESAFAGINPSVPNPAVNGFAEYDAADLDAEVFDSQGNLYPEIVSACEELGNINLVNPTPNYCNSFNQQQYPNQGNTVFPSGHHQGANHCFALNHQLGNSSFDPSSIRNGFDHGTASPYQQFVPEPMVFASPGGGSANFQGPSHDQNMQYLTEQQVAAIMENMGLEIHLSHQRFMELGYLGTPNFLTDQPIQYELLPGNSRNPLGEAANPSLKELLAEYAESLETNQAEEFIELAKTRAGREVNILGDPMDRLGAYMFEGLNSRNLKSGTHIYSNLKCDKEPESDDLAKSMLTLYHMCPYIKFGYMAANGAIAKACGNADRIHIVDFQIAQGTQWVLLLQALAATRPDRLLQVRITGIDDLDSRHARGGVGLEAICARLGACCEKLGIQFEFNEVPVFAADVTEEMLRISPGEVLVVNFTLQLHHIHDESVVDTRNQRDSLLRMVKSFNPNVVTLVEQELDTNTTDFLHRFSATLDYYLAIFESIDAIMTDRSNERRVHLEQHCLGKDIINIIAREEQERTERHELFNMWKARFTKAGFRQCTLSRPVNSAIKDLLKIYSEHYFLRNKDGALYLGWKKTPLIVASAWK</sequence>
<dbReference type="Pfam" id="PF03514">
    <property type="entry name" value="GRAS"/>
    <property type="match status" value="1"/>
</dbReference>
<dbReference type="Proteomes" id="UP001161247">
    <property type="component" value="Chromosome 5"/>
</dbReference>
<organism evidence="4 5">
    <name type="scientific">Oldenlandia corymbosa var. corymbosa</name>
    <dbReference type="NCBI Taxonomy" id="529605"/>
    <lineage>
        <taxon>Eukaryota</taxon>
        <taxon>Viridiplantae</taxon>
        <taxon>Streptophyta</taxon>
        <taxon>Embryophyta</taxon>
        <taxon>Tracheophyta</taxon>
        <taxon>Spermatophyta</taxon>
        <taxon>Magnoliopsida</taxon>
        <taxon>eudicotyledons</taxon>
        <taxon>Gunneridae</taxon>
        <taxon>Pentapetalae</taxon>
        <taxon>asterids</taxon>
        <taxon>lamiids</taxon>
        <taxon>Gentianales</taxon>
        <taxon>Rubiaceae</taxon>
        <taxon>Rubioideae</taxon>
        <taxon>Spermacoceae</taxon>
        <taxon>Hedyotis-Oldenlandia complex</taxon>
        <taxon>Oldenlandia</taxon>
    </lineage>
</organism>
<evidence type="ECO:0000256" key="3">
    <source>
        <dbReference type="SAM" id="MobiDB-lite"/>
    </source>
</evidence>
<keyword evidence="1" id="KW-0805">Transcription regulation</keyword>
<dbReference type="PANTHER" id="PTHR31636">
    <property type="entry name" value="OSJNBA0084A10.13 PROTEIN-RELATED"/>
    <property type="match status" value="1"/>
</dbReference>
<dbReference type="InterPro" id="IPR005202">
    <property type="entry name" value="TF_GRAS"/>
</dbReference>
<evidence type="ECO:0000256" key="1">
    <source>
        <dbReference type="ARBA" id="ARBA00023015"/>
    </source>
</evidence>
<evidence type="ECO:0000256" key="2">
    <source>
        <dbReference type="ARBA" id="ARBA00023163"/>
    </source>
</evidence>
<dbReference type="AlphaFoldDB" id="A0AAV1DI34"/>
<reference evidence="4" key="1">
    <citation type="submission" date="2023-03" db="EMBL/GenBank/DDBJ databases">
        <authorList>
            <person name="Julca I."/>
        </authorList>
    </citation>
    <scope>NUCLEOTIDE SEQUENCE</scope>
</reference>